<sequence length="45" mass="4993">MIVVNAPGNKDEKSRIFNPFSIVISPSPFQNNCTSIPQNCIKTEI</sequence>
<reference evidence="1 2" key="1">
    <citation type="submission" date="2018-08" db="EMBL/GenBank/DDBJ databases">
        <title>Lysinibacillus sp. YLB-03 draft genome sequence.</title>
        <authorList>
            <person name="Yu L."/>
        </authorList>
    </citation>
    <scope>NUCLEOTIDE SEQUENCE [LARGE SCALE GENOMIC DNA]</scope>
    <source>
        <strain evidence="1 2">YLB-03</strain>
    </source>
</reference>
<protein>
    <submittedName>
        <fullName evidence="1">Uncharacterized protein</fullName>
    </submittedName>
</protein>
<comment type="caution">
    <text evidence="1">The sequence shown here is derived from an EMBL/GenBank/DDBJ whole genome shotgun (WGS) entry which is preliminary data.</text>
</comment>
<proteinExistence type="predicted"/>
<name>A0A396SBA2_9BACL</name>
<dbReference type="Proteomes" id="UP000265692">
    <property type="component" value="Unassembled WGS sequence"/>
</dbReference>
<keyword evidence="2" id="KW-1185">Reference proteome</keyword>
<dbReference type="AlphaFoldDB" id="A0A396SBA2"/>
<gene>
    <name evidence="1" type="ORF">D1B33_16505</name>
</gene>
<organism evidence="1 2">
    <name type="scientific">Ureibacillus yapensis</name>
    <dbReference type="NCBI Taxonomy" id="2304605"/>
    <lineage>
        <taxon>Bacteria</taxon>
        <taxon>Bacillati</taxon>
        <taxon>Bacillota</taxon>
        <taxon>Bacilli</taxon>
        <taxon>Bacillales</taxon>
        <taxon>Caryophanaceae</taxon>
        <taxon>Ureibacillus</taxon>
    </lineage>
</organism>
<dbReference type="EMBL" id="QWEI01000012">
    <property type="protein sequence ID" value="RHW32797.1"/>
    <property type="molecule type" value="Genomic_DNA"/>
</dbReference>
<accession>A0A396SBA2</accession>
<evidence type="ECO:0000313" key="2">
    <source>
        <dbReference type="Proteomes" id="UP000265692"/>
    </source>
</evidence>
<evidence type="ECO:0000313" key="1">
    <source>
        <dbReference type="EMBL" id="RHW32797.1"/>
    </source>
</evidence>